<dbReference type="InterPro" id="IPR012338">
    <property type="entry name" value="Beta-lactam/transpept-like"/>
</dbReference>
<sequence>MMNSKCSWIFSIALSLLLCMNVSASDRSTQRSELPITHLPANEMLTQFTDMDSSALASYIVDYMEDHHIPGLSCAVVKDGEVIWNGAYGNAYFNPWIPTADSTLFMLASISKTITGTALMQLWEGGAFQLDDPVNDYLPFAVIHPRYPDTDITFKMLLTHTSGIEDNWDYMPYYPGDSPIPLGEYLENYLVEGGAYYNQWWNYSFWRPGTAYSYSNVAVALVGYLVEVISGTAFDQYCEGNIFPQLEMDETAWFLADLDTMQVAQPNYWNGNSYIPYVHFGYSDYPSGQLRTSALELLNFLTSYLQMGQWGGYTILDSATVAQMLSPQIPQIDPSQGLIWYKSYVGGRELWGHGGGDVGVTTEMYHCPDQNSGVVILTNGESYFFEILDALFDYAELYDAGLLVDMIPDNPPIIIPSGGGDFTYDITITNSDINSITFDLWIDALLPNGNVFGPIILRNGITLSSGSYINRNNIMQTVPASAPAGEYSYRAHVGEYPGVVITSDSFTFTKLSDGDGAIAESKWQLSGWDEGEIANFSAVDDWVLVSAYPNPFNPRAVISFSLPVSSMVKFDVFDISGSRVGVACPFGDLASTRQYPPGTHQITFDGSGLPSGIYIYQLTTGESTTVGKMVLMK</sequence>
<dbReference type="PANTHER" id="PTHR46825">
    <property type="entry name" value="D-ALANYL-D-ALANINE-CARBOXYPEPTIDASE/ENDOPEPTIDASE AMPH"/>
    <property type="match status" value="1"/>
</dbReference>
<evidence type="ECO:0000259" key="2">
    <source>
        <dbReference type="Pfam" id="PF00144"/>
    </source>
</evidence>
<reference evidence="4 5" key="1">
    <citation type="submission" date="2017-06" db="EMBL/GenBank/DDBJ databases">
        <title>Novel microbial phyla capable of carbon fixation and sulfur reduction in deep-sea sediments.</title>
        <authorList>
            <person name="Huang J."/>
            <person name="Baker B."/>
            <person name="Wang Y."/>
        </authorList>
    </citation>
    <scope>NUCLEOTIDE SEQUENCE [LARGE SCALE GENOMIC DNA]</scope>
    <source>
        <strain evidence="4">B3_LCP</strain>
    </source>
</reference>
<organism evidence="4 5">
    <name type="scientific">candidate division LCP-89 bacterium B3_LCP</name>
    <dbReference type="NCBI Taxonomy" id="2012998"/>
    <lineage>
        <taxon>Bacteria</taxon>
        <taxon>Pseudomonadati</taxon>
        <taxon>Bacteria division LCP-89</taxon>
    </lineage>
</organism>
<dbReference type="AlphaFoldDB" id="A0A532UNT0"/>
<feature type="domain" description="Beta-lactamase-related" evidence="2">
    <location>
        <begin position="57"/>
        <end position="382"/>
    </location>
</feature>
<feature type="domain" description="Secretion system C-terminal sorting" evidence="3">
    <location>
        <begin position="548"/>
        <end position="630"/>
    </location>
</feature>
<dbReference type="Gene3D" id="3.40.710.10">
    <property type="entry name" value="DD-peptidase/beta-lactamase superfamily"/>
    <property type="match status" value="1"/>
</dbReference>
<evidence type="ECO:0008006" key="6">
    <source>
        <dbReference type="Google" id="ProtNLM"/>
    </source>
</evidence>
<accession>A0A532UNT0</accession>
<comment type="caution">
    <text evidence="4">The sequence shown here is derived from an EMBL/GenBank/DDBJ whole genome shotgun (WGS) entry which is preliminary data.</text>
</comment>
<evidence type="ECO:0000313" key="4">
    <source>
        <dbReference type="EMBL" id="TKJ36588.1"/>
    </source>
</evidence>
<name>A0A532UNT0_UNCL8</name>
<protein>
    <recommendedName>
        <fullName evidence="6">Beta-lactamase-related domain-containing protein</fullName>
    </recommendedName>
</protein>
<dbReference type="EMBL" id="NJBN01000016">
    <property type="protein sequence ID" value="TKJ36588.1"/>
    <property type="molecule type" value="Genomic_DNA"/>
</dbReference>
<dbReference type="InterPro" id="IPR001466">
    <property type="entry name" value="Beta-lactam-related"/>
</dbReference>
<evidence type="ECO:0000313" key="5">
    <source>
        <dbReference type="Proteomes" id="UP000319619"/>
    </source>
</evidence>
<dbReference type="Gene3D" id="2.60.40.3880">
    <property type="match status" value="1"/>
</dbReference>
<dbReference type="Pfam" id="PF18962">
    <property type="entry name" value="Por_Secre_tail"/>
    <property type="match status" value="1"/>
</dbReference>
<keyword evidence="1" id="KW-0732">Signal</keyword>
<dbReference type="InterPro" id="IPR026444">
    <property type="entry name" value="Secre_tail"/>
</dbReference>
<gene>
    <name evidence="4" type="ORF">CEE37_15015</name>
</gene>
<feature type="signal peptide" evidence="1">
    <location>
        <begin position="1"/>
        <end position="24"/>
    </location>
</feature>
<dbReference type="PANTHER" id="PTHR46825:SF9">
    <property type="entry name" value="BETA-LACTAMASE-RELATED DOMAIN-CONTAINING PROTEIN"/>
    <property type="match status" value="1"/>
</dbReference>
<dbReference type="NCBIfam" id="TIGR04183">
    <property type="entry name" value="Por_Secre_tail"/>
    <property type="match status" value="1"/>
</dbReference>
<dbReference type="SUPFAM" id="SSF56601">
    <property type="entry name" value="beta-lactamase/transpeptidase-like"/>
    <property type="match status" value="1"/>
</dbReference>
<evidence type="ECO:0000256" key="1">
    <source>
        <dbReference type="SAM" id="SignalP"/>
    </source>
</evidence>
<dbReference type="Pfam" id="PF00144">
    <property type="entry name" value="Beta-lactamase"/>
    <property type="match status" value="1"/>
</dbReference>
<dbReference type="Proteomes" id="UP000319619">
    <property type="component" value="Unassembled WGS sequence"/>
</dbReference>
<proteinExistence type="predicted"/>
<feature type="chain" id="PRO_5021726542" description="Beta-lactamase-related domain-containing protein" evidence="1">
    <location>
        <begin position="25"/>
        <end position="633"/>
    </location>
</feature>
<evidence type="ECO:0000259" key="3">
    <source>
        <dbReference type="Pfam" id="PF18962"/>
    </source>
</evidence>
<dbReference type="InterPro" id="IPR050491">
    <property type="entry name" value="AmpC-like"/>
</dbReference>